<name>A0A923KGL2_9FLAO</name>
<dbReference type="Proteomes" id="UP000656244">
    <property type="component" value="Unassembled WGS sequence"/>
</dbReference>
<dbReference type="Gene3D" id="3.10.450.50">
    <property type="match status" value="2"/>
</dbReference>
<sequence>MKTSLKLLFCLLLFCAMSCEDAQVKKNITMYSDVWDKIINDANIDLINNSNFDTNITLVSNPENVVGIEDFKAYYSNFTTGFSEIEFTIENIFGHGDQLVKHWRFKGKHTGEFFGMPASGKSVDLTGVTIAKMKDGKIIQEQDFMDNIVFMGQLGIDPFLNPNNVNTVRQLYNDFANGNIEAVGAVMDENLIWNEAENFPLADGNPYKGFKAVLDGVFSRIMSEWEYWNLTDLKFHEMTNNKVLVEGRYDGKYKKNGAKLDLQMAHLWTFKDGKIISFQQYADTKGIADVIAK</sequence>
<protein>
    <submittedName>
        <fullName evidence="3">Ester cyclase</fullName>
    </submittedName>
</protein>
<dbReference type="RefSeq" id="WP_186561639.1">
    <property type="nucleotide sequence ID" value="NZ_JACNMF010000003.1"/>
</dbReference>
<keyword evidence="1" id="KW-0732">Signal</keyword>
<dbReference type="InterPro" id="IPR009959">
    <property type="entry name" value="Cyclase_SnoaL-like"/>
</dbReference>
<dbReference type="Pfam" id="PF07366">
    <property type="entry name" value="SnoaL"/>
    <property type="match status" value="1"/>
</dbReference>
<dbReference type="GO" id="GO:0030638">
    <property type="term" value="P:polyketide metabolic process"/>
    <property type="evidence" value="ECO:0007669"/>
    <property type="project" value="InterPro"/>
</dbReference>
<dbReference type="PANTHER" id="PTHR41252:SF1">
    <property type="entry name" value="BLR2505 PROTEIN"/>
    <property type="match status" value="1"/>
</dbReference>
<dbReference type="Pfam" id="PF12680">
    <property type="entry name" value="SnoaL_2"/>
    <property type="match status" value="1"/>
</dbReference>
<organism evidence="3 4">
    <name type="scientific">Hyunsoonleella aquatilis</name>
    <dbReference type="NCBI Taxonomy" id="2762758"/>
    <lineage>
        <taxon>Bacteria</taxon>
        <taxon>Pseudomonadati</taxon>
        <taxon>Bacteroidota</taxon>
        <taxon>Flavobacteriia</taxon>
        <taxon>Flavobacteriales</taxon>
        <taxon>Flavobacteriaceae</taxon>
    </lineage>
</organism>
<accession>A0A923KGL2</accession>
<dbReference type="InterPro" id="IPR037401">
    <property type="entry name" value="SnoaL-like"/>
</dbReference>
<keyword evidence="4" id="KW-1185">Reference proteome</keyword>
<dbReference type="PANTHER" id="PTHR41252">
    <property type="entry name" value="BLR2505 PROTEIN"/>
    <property type="match status" value="1"/>
</dbReference>
<proteinExistence type="predicted"/>
<gene>
    <name evidence="3" type="ORF">H7U19_09165</name>
</gene>
<reference evidence="3" key="1">
    <citation type="submission" date="2020-08" db="EMBL/GenBank/DDBJ databases">
        <title>Hyunsoonleella sp. strain SJ7 genome sequencing and assembly.</title>
        <authorList>
            <person name="Kim I."/>
        </authorList>
    </citation>
    <scope>NUCLEOTIDE SEQUENCE</scope>
    <source>
        <strain evidence="3">SJ7</strain>
    </source>
</reference>
<dbReference type="EMBL" id="JACNMF010000003">
    <property type="protein sequence ID" value="MBC3758571.1"/>
    <property type="molecule type" value="Genomic_DNA"/>
</dbReference>
<comment type="caution">
    <text evidence="3">The sequence shown here is derived from an EMBL/GenBank/DDBJ whole genome shotgun (WGS) entry which is preliminary data.</text>
</comment>
<evidence type="ECO:0000256" key="1">
    <source>
        <dbReference type="SAM" id="SignalP"/>
    </source>
</evidence>
<dbReference type="AlphaFoldDB" id="A0A923KGL2"/>
<feature type="chain" id="PRO_5037379818" evidence="1">
    <location>
        <begin position="23"/>
        <end position="293"/>
    </location>
</feature>
<evidence type="ECO:0000313" key="3">
    <source>
        <dbReference type="EMBL" id="MBC3758571.1"/>
    </source>
</evidence>
<evidence type="ECO:0000259" key="2">
    <source>
        <dbReference type="Pfam" id="PF12680"/>
    </source>
</evidence>
<evidence type="ECO:0000313" key="4">
    <source>
        <dbReference type="Proteomes" id="UP000656244"/>
    </source>
</evidence>
<feature type="domain" description="SnoaL-like" evidence="2">
    <location>
        <begin position="168"/>
        <end position="277"/>
    </location>
</feature>
<dbReference type="InterPro" id="IPR032710">
    <property type="entry name" value="NTF2-like_dom_sf"/>
</dbReference>
<feature type="signal peptide" evidence="1">
    <location>
        <begin position="1"/>
        <end position="22"/>
    </location>
</feature>
<dbReference type="SUPFAM" id="SSF54427">
    <property type="entry name" value="NTF2-like"/>
    <property type="match status" value="2"/>
</dbReference>